<evidence type="ECO:0000256" key="3">
    <source>
        <dbReference type="PIRSR" id="PIRSR039026-1"/>
    </source>
</evidence>
<dbReference type="Gene3D" id="3.40.190.10">
    <property type="entry name" value="Periplasmic binding protein-like II"/>
    <property type="match status" value="1"/>
</dbReference>
<dbReference type="RefSeq" id="WP_005988048.1">
    <property type="nucleotide sequence ID" value="NZ_AOSV01000029.1"/>
</dbReference>
<keyword evidence="1" id="KW-0732">Signal</keyword>
<feature type="binding site" evidence="3">
    <location>
        <position position="179"/>
    </location>
    <ligand>
        <name>substrate</name>
    </ligand>
</feature>
<dbReference type="GO" id="GO:0046872">
    <property type="term" value="F:metal ion binding"/>
    <property type="evidence" value="ECO:0007669"/>
    <property type="project" value="UniProtKB-KW"/>
</dbReference>
<dbReference type="EMBL" id="AOSV01000029">
    <property type="protein sequence ID" value="EMG36701.1"/>
    <property type="molecule type" value="Genomic_DNA"/>
</dbReference>
<gene>
    <name evidence="5" type="ORF">PCS_02718</name>
</gene>
<sequence>MKRRQFLKKAGVGLAAGAAASVVGAPAVHAQKTYRWKMVTTWPPGMPILQTGAERFAKLVSELSDGQLQIQVFAGGELVPPMNAFDAVAQGMVQCYHGASYYWAGKHPGTQWFTSVPFGMDSGGYNAWFHTGDGLKLYEELYANFNLVPRPLGATSAQLGGWFNKRIDKVEDLKGLKLRFAGLSAKVYAKLGASVVLLPGSEIYTSIERGVIDAADWVGPFLDLRMGLHKVAKFYYYPGWQEPTGYTEAVFNKKAYEGLPKGLQRVLDAAAAHMTEVMLAEFDQENAKALVELRQVKTLQILPFPDQVLATFKKVSAEVMEEEASKDPMSRKIHDNYMKFMAGWKDWTAVTMKPYLNALL</sequence>
<evidence type="ECO:0000256" key="2">
    <source>
        <dbReference type="ARBA" id="ARBA00023014"/>
    </source>
</evidence>
<dbReference type="PANTHER" id="PTHR33376:SF5">
    <property type="entry name" value="EXTRACYTOPLASMIC SOLUTE RECEPTOR PROTEIN"/>
    <property type="match status" value="1"/>
</dbReference>
<dbReference type="GO" id="GO:0051536">
    <property type="term" value="F:iron-sulfur cluster binding"/>
    <property type="evidence" value="ECO:0007669"/>
    <property type="project" value="UniProtKB-KW"/>
</dbReference>
<organism evidence="5 6">
    <name type="scientific">Desulfocurvibacter africanus PCS</name>
    <dbReference type="NCBI Taxonomy" id="1262666"/>
    <lineage>
        <taxon>Bacteria</taxon>
        <taxon>Pseudomonadati</taxon>
        <taxon>Thermodesulfobacteriota</taxon>
        <taxon>Desulfovibrionia</taxon>
        <taxon>Desulfovibrionales</taxon>
        <taxon>Desulfovibrionaceae</taxon>
        <taxon>Desulfocurvibacter</taxon>
    </lineage>
</organism>
<feature type="binding site" evidence="4">
    <location>
        <position position="242"/>
    </location>
    <ligand>
        <name>substrate</name>
    </ligand>
</feature>
<feature type="binding site" evidence="3">
    <location>
        <position position="158"/>
    </location>
    <ligand>
        <name>substrate</name>
    </ligand>
</feature>
<reference evidence="5 6" key="1">
    <citation type="journal article" date="2013" name="Genome Announc.">
        <title>Draft Genome Sequence for Desulfovibrio africanus Strain PCS.</title>
        <authorList>
            <person name="Brown S.D."/>
            <person name="Utturkar S.M."/>
            <person name="Arkin A.P."/>
            <person name="Deutschbauer A.M."/>
            <person name="Elias D.A."/>
            <person name="Hazen T.C."/>
            <person name="Chakraborty R."/>
        </authorList>
    </citation>
    <scope>NUCLEOTIDE SEQUENCE [LARGE SCALE GENOMIC DNA]</scope>
    <source>
        <strain evidence="5 6">PCS</strain>
    </source>
</reference>
<dbReference type="PROSITE" id="PS51318">
    <property type="entry name" value="TAT"/>
    <property type="match status" value="1"/>
</dbReference>
<dbReference type="InterPro" id="IPR038404">
    <property type="entry name" value="TRAP_DctP_sf"/>
</dbReference>
<evidence type="ECO:0000313" key="6">
    <source>
        <dbReference type="Proteomes" id="UP000011922"/>
    </source>
</evidence>
<dbReference type="NCBIfam" id="NF037995">
    <property type="entry name" value="TRAP_S1"/>
    <property type="match status" value="1"/>
</dbReference>
<dbReference type="Gene3D" id="3.40.190.170">
    <property type="entry name" value="Bacterial extracellular solute-binding protein, family 7"/>
    <property type="match status" value="1"/>
</dbReference>
<dbReference type="PANTHER" id="PTHR33376">
    <property type="match status" value="1"/>
</dbReference>
<comment type="caution">
    <text evidence="5">The sequence shown here is derived from an EMBL/GenBank/DDBJ whole genome shotgun (WGS) entry which is preliminary data.</text>
</comment>
<dbReference type="GO" id="GO:0031317">
    <property type="term" value="C:tripartite ATP-independent periplasmic transporter complex"/>
    <property type="evidence" value="ECO:0007669"/>
    <property type="project" value="InterPro"/>
</dbReference>
<dbReference type="InterPro" id="IPR018389">
    <property type="entry name" value="DctP_fam"/>
</dbReference>
<evidence type="ECO:0000256" key="4">
    <source>
        <dbReference type="PIRSR" id="PIRSR039026-2"/>
    </source>
</evidence>
<protein>
    <submittedName>
        <fullName evidence="5">TRAP-type mannitol/chloroaromatic compound transport system, periplasmic component</fullName>
    </submittedName>
</protein>
<keyword evidence="2" id="KW-0408">Iron</keyword>
<feature type="binding site" evidence="4">
    <location>
        <position position="216"/>
    </location>
    <ligand>
        <name>substrate</name>
    </ligand>
</feature>
<dbReference type="CDD" id="cd13604">
    <property type="entry name" value="PBP2_TRAP_ketoacid_lactate_like"/>
    <property type="match status" value="1"/>
</dbReference>
<proteinExistence type="predicted"/>
<keyword evidence="2" id="KW-0411">Iron-sulfur</keyword>
<evidence type="ECO:0000313" key="5">
    <source>
        <dbReference type="EMBL" id="EMG36701.1"/>
    </source>
</evidence>
<evidence type="ECO:0000256" key="1">
    <source>
        <dbReference type="ARBA" id="ARBA00022729"/>
    </source>
</evidence>
<keyword evidence="4" id="KW-0479">Metal-binding</keyword>
<dbReference type="Proteomes" id="UP000011922">
    <property type="component" value="Unassembled WGS sequence"/>
</dbReference>
<dbReference type="Pfam" id="PF03480">
    <property type="entry name" value="DctP"/>
    <property type="match status" value="1"/>
</dbReference>
<dbReference type="InterPro" id="IPR026289">
    <property type="entry name" value="SBP_TakP-like"/>
</dbReference>
<dbReference type="PATRIC" id="fig|1262666.3.peg.2752"/>
<dbReference type="OrthoDB" id="9769667at2"/>
<dbReference type="PIRSF" id="PIRSF039026">
    <property type="entry name" value="SiaP"/>
    <property type="match status" value="1"/>
</dbReference>
<accession>M5Q0H3</accession>
<dbReference type="GO" id="GO:0055085">
    <property type="term" value="P:transmembrane transport"/>
    <property type="evidence" value="ECO:0007669"/>
    <property type="project" value="InterPro"/>
</dbReference>
<name>M5Q0H3_DESAF</name>
<feature type="binding site" evidence="4">
    <location>
        <position position="217"/>
    </location>
    <ligand>
        <name>Na(+)</name>
        <dbReference type="ChEBI" id="CHEBI:29101"/>
    </ligand>
</feature>
<dbReference type="AlphaFoldDB" id="M5Q0H3"/>
<dbReference type="InterPro" id="IPR006311">
    <property type="entry name" value="TAT_signal"/>
</dbReference>